<evidence type="ECO:0000313" key="3">
    <source>
        <dbReference type="RefSeq" id="XP_010254097.1"/>
    </source>
</evidence>
<dbReference type="OrthoDB" id="769821at2759"/>
<feature type="compositionally biased region" description="Polar residues" evidence="1">
    <location>
        <begin position="171"/>
        <end position="188"/>
    </location>
</feature>
<dbReference type="GeneID" id="104595181"/>
<dbReference type="PANTHER" id="PTHR33130:SF43">
    <property type="entry name" value="OS01G0688600 PROTEIN"/>
    <property type="match status" value="1"/>
</dbReference>
<dbReference type="InterPro" id="IPR012438">
    <property type="entry name" value="DUF1639"/>
</dbReference>
<gene>
    <name evidence="3" type="primary">LOC104595181</name>
</gene>
<feature type="compositionally biased region" description="Basic and acidic residues" evidence="1">
    <location>
        <begin position="197"/>
        <end position="206"/>
    </location>
</feature>
<feature type="compositionally biased region" description="Basic residues" evidence="1">
    <location>
        <begin position="227"/>
        <end position="237"/>
    </location>
</feature>
<dbReference type="PANTHER" id="PTHR33130">
    <property type="entry name" value="PUTATIVE (DUF1639)-RELATED"/>
    <property type="match status" value="1"/>
</dbReference>
<dbReference type="eggNOG" id="ENOG502RZ6T">
    <property type="taxonomic scope" value="Eukaryota"/>
</dbReference>
<organism evidence="2 3">
    <name type="scientific">Nelumbo nucifera</name>
    <name type="common">Sacred lotus</name>
    <dbReference type="NCBI Taxonomy" id="4432"/>
    <lineage>
        <taxon>Eukaryota</taxon>
        <taxon>Viridiplantae</taxon>
        <taxon>Streptophyta</taxon>
        <taxon>Embryophyta</taxon>
        <taxon>Tracheophyta</taxon>
        <taxon>Spermatophyta</taxon>
        <taxon>Magnoliopsida</taxon>
        <taxon>Proteales</taxon>
        <taxon>Nelumbonaceae</taxon>
        <taxon>Nelumbo</taxon>
    </lineage>
</organism>
<dbReference type="RefSeq" id="XP_010254097.1">
    <property type="nucleotide sequence ID" value="XM_010255795.2"/>
</dbReference>
<evidence type="ECO:0000256" key="1">
    <source>
        <dbReference type="SAM" id="MobiDB-lite"/>
    </source>
</evidence>
<dbReference type="AlphaFoldDB" id="A0A1U7ZY50"/>
<reference evidence="3" key="1">
    <citation type="submission" date="2025-08" db="UniProtKB">
        <authorList>
            <consortium name="RefSeq"/>
        </authorList>
    </citation>
    <scope>IDENTIFICATION</scope>
</reference>
<proteinExistence type="predicted"/>
<evidence type="ECO:0000313" key="2">
    <source>
        <dbReference type="Proteomes" id="UP000189703"/>
    </source>
</evidence>
<feature type="region of interest" description="Disordered" evidence="1">
    <location>
        <begin position="151"/>
        <end position="241"/>
    </location>
</feature>
<name>A0A1U7ZY50_NELNU</name>
<accession>A0A1U7ZY50</accession>
<protein>
    <submittedName>
        <fullName evidence="3">Uncharacterized protein LOC104595181</fullName>
    </submittedName>
</protein>
<feature type="region of interest" description="Disordered" evidence="1">
    <location>
        <begin position="73"/>
        <end position="97"/>
    </location>
</feature>
<dbReference type="KEGG" id="nnu:104595181"/>
<keyword evidence="2" id="KW-1185">Reference proteome</keyword>
<dbReference type="OMA" id="KFRSVNA"/>
<dbReference type="Proteomes" id="UP000189703">
    <property type="component" value="Unplaced"/>
</dbReference>
<sequence>MAMGPERSKPLHNFSMPRLKWGNQRLLRCMKVDSNGEITSFQRRFSASGGQSEGSVTRRREFASLKRRYPNGLESLKKSQLPPIGASAGKSKTDKDVDDGLEEIRAKLELHLRTAADKLNAAMQEVGEQNEAPAAAARPWNLRTRRAACKAPVETTASGGGRGSRNEERQQNSSSLRTGNSTMKSNRMQGVAAAQGVEKEKKERPKFSISLSREEIEEDFLTMTRTRPPRRPKKRPKIIQNQLDANFPGLWLTEVTPDSYKVPDLPERGKR</sequence>
<dbReference type="FunCoup" id="A0A1U7ZY50">
    <property type="interactions" value="17"/>
</dbReference>
<dbReference type="Pfam" id="PF07797">
    <property type="entry name" value="DUF1639"/>
    <property type="match status" value="1"/>
</dbReference>